<name>A0A815A1J7_9BILA</name>
<dbReference type="AlphaFoldDB" id="A0A815A1J7"/>
<keyword evidence="3" id="KW-1185">Reference proteome</keyword>
<proteinExistence type="predicted"/>
<comment type="caution">
    <text evidence="1">The sequence shown here is derived from an EMBL/GenBank/DDBJ whole genome shotgun (WGS) entry which is preliminary data.</text>
</comment>
<dbReference type="Proteomes" id="UP000663829">
    <property type="component" value="Unassembled WGS sequence"/>
</dbReference>
<organism evidence="1 3">
    <name type="scientific">Didymodactylos carnosus</name>
    <dbReference type="NCBI Taxonomy" id="1234261"/>
    <lineage>
        <taxon>Eukaryota</taxon>
        <taxon>Metazoa</taxon>
        <taxon>Spiralia</taxon>
        <taxon>Gnathifera</taxon>
        <taxon>Rotifera</taxon>
        <taxon>Eurotatoria</taxon>
        <taxon>Bdelloidea</taxon>
        <taxon>Philodinida</taxon>
        <taxon>Philodinidae</taxon>
        <taxon>Didymodactylos</taxon>
    </lineage>
</organism>
<accession>A0A815A1J7</accession>
<dbReference type="Proteomes" id="UP000681722">
    <property type="component" value="Unassembled WGS sequence"/>
</dbReference>
<reference evidence="1" key="1">
    <citation type="submission" date="2021-02" db="EMBL/GenBank/DDBJ databases">
        <authorList>
            <person name="Nowell W R."/>
        </authorList>
    </citation>
    <scope>NUCLEOTIDE SEQUENCE</scope>
</reference>
<evidence type="ECO:0000313" key="3">
    <source>
        <dbReference type="Proteomes" id="UP000663829"/>
    </source>
</evidence>
<gene>
    <name evidence="1" type="ORF">GPM918_LOCUS26048</name>
    <name evidence="2" type="ORF">SRO942_LOCUS26130</name>
</gene>
<evidence type="ECO:0000313" key="1">
    <source>
        <dbReference type="EMBL" id="CAF1249216.1"/>
    </source>
</evidence>
<sequence>MWNAIDNVTTDTKRAEREDFSKRCSRRNKLCMVKEINSASSSCRMTTTADYAPVDVEVLIDIATPYVSYNWSSAAIGGKDPAEYGRPVLKALFSEYDLATKLMPSPMDVKDPIMNY</sequence>
<dbReference type="EMBL" id="CAJNOQ010010343">
    <property type="protein sequence ID" value="CAF1249216.1"/>
    <property type="molecule type" value="Genomic_DNA"/>
</dbReference>
<evidence type="ECO:0000313" key="2">
    <source>
        <dbReference type="EMBL" id="CAF4017479.1"/>
    </source>
</evidence>
<protein>
    <submittedName>
        <fullName evidence="1">Uncharacterized protein</fullName>
    </submittedName>
</protein>
<dbReference type="EMBL" id="CAJOBC010013817">
    <property type="protein sequence ID" value="CAF4017479.1"/>
    <property type="molecule type" value="Genomic_DNA"/>
</dbReference>